<proteinExistence type="predicted"/>
<gene>
    <name evidence="1" type="ORF">COA17_11340</name>
</gene>
<comment type="caution">
    <text evidence="1">The sequence shown here is derived from an EMBL/GenBank/DDBJ whole genome shotgun (WGS) entry which is preliminary data.</text>
</comment>
<sequence length="64" mass="6457">MGDQAAFADIRRRATSAAAAAPNSRTIGGAGTGAGSPLLDPLLVDDGGCGCQPWLELHPLELEP</sequence>
<protein>
    <submittedName>
        <fullName evidence="1">Uncharacterized protein</fullName>
    </submittedName>
</protein>
<dbReference type="AlphaFoldDB" id="A0A2A4HWK0"/>
<evidence type="ECO:0000313" key="2">
    <source>
        <dbReference type="Proteomes" id="UP000218784"/>
    </source>
</evidence>
<dbReference type="EMBL" id="NWVD01000004">
    <property type="protein sequence ID" value="PCG08740.1"/>
    <property type="molecule type" value="Genomic_DNA"/>
</dbReference>
<dbReference type="RefSeq" id="WP_096612524.1">
    <property type="nucleotide sequence ID" value="NZ_NWVD01000004.1"/>
</dbReference>
<dbReference type="Proteomes" id="UP000218784">
    <property type="component" value="Unassembled WGS sequence"/>
</dbReference>
<keyword evidence="2" id="KW-1185">Reference proteome</keyword>
<name>A0A2A4HWK0_9SPHN</name>
<organism evidence="1 2">
    <name type="scientific">Sphingomonas ginsenosidimutans</name>
    <dbReference type="NCBI Taxonomy" id="862134"/>
    <lineage>
        <taxon>Bacteria</taxon>
        <taxon>Pseudomonadati</taxon>
        <taxon>Pseudomonadota</taxon>
        <taxon>Alphaproteobacteria</taxon>
        <taxon>Sphingomonadales</taxon>
        <taxon>Sphingomonadaceae</taxon>
        <taxon>Sphingomonas</taxon>
    </lineage>
</organism>
<reference evidence="1 2" key="1">
    <citation type="submission" date="2017-09" db="EMBL/GenBank/DDBJ databases">
        <title>Sphingomonas ginsenosidimutans KACC 14949, whole genome shotgun sequence.</title>
        <authorList>
            <person name="Feng G."/>
            <person name="Zhu H."/>
        </authorList>
    </citation>
    <scope>NUCLEOTIDE SEQUENCE [LARGE SCALE GENOMIC DNA]</scope>
    <source>
        <strain evidence="1 2">KACC 14949</strain>
    </source>
</reference>
<accession>A0A2A4HWK0</accession>
<evidence type="ECO:0000313" key="1">
    <source>
        <dbReference type="EMBL" id="PCG08740.1"/>
    </source>
</evidence>